<dbReference type="RefSeq" id="WP_012623007.1">
    <property type="nucleotide sequence ID" value="NC_011879.1"/>
</dbReference>
<dbReference type="HOGENOM" id="CLU_1615620_0_0_11"/>
<dbReference type="AlphaFoldDB" id="B8HHU3"/>
<geneLocation type="plasmid" evidence="1 2">
    <name>pACHL01</name>
</geneLocation>
<evidence type="ECO:0000313" key="1">
    <source>
        <dbReference type="EMBL" id="ACL41990.1"/>
    </source>
</evidence>
<reference evidence="1" key="1">
    <citation type="submission" date="2009-01" db="EMBL/GenBank/DDBJ databases">
        <title>Complete sequence of plasmid1 of Arthrobacter chlorophenolicus A6.</title>
        <authorList>
            <consortium name="US DOE Joint Genome Institute"/>
            <person name="Lucas S."/>
            <person name="Copeland A."/>
            <person name="Lapidus A."/>
            <person name="Glavina del Rio T."/>
            <person name="Tice H."/>
            <person name="Bruce D."/>
            <person name="Goodwin L."/>
            <person name="Pitluck S."/>
            <person name="Goltsman E."/>
            <person name="Clum A."/>
            <person name="Larimer F."/>
            <person name="Land M."/>
            <person name="Hauser L."/>
            <person name="Kyrpides N."/>
            <person name="Mikhailova N."/>
            <person name="Jansson J."/>
            <person name="Richardson P."/>
        </authorList>
    </citation>
    <scope>NUCLEOTIDE SEQUENCE [LARGE SCALE GENOMIC DNA]</scope>
    <source>
        <strain evidence="1">A6</strain>
        <plasmid evidence="1">pACHL01</plasmid>
    </source>
</reference>
<protein>
    <submittedName>
        <fullName evidence="1">Uncharacterized protein</fullName>
    </submittedName>
</protein>
<proteinExistence type="predicted"/>
<dbReference type="KEGG" id="ach:Achl_4039"/>
<evidence type="ECO:0000313" key="2">
    <source>
        <dbReference type="Proteomes" id="UP000002505"/>
    </source>
</evidence>
<organism evidence="1 2">
    <name type="scientific">Pseudarthrobacter chlorophenolicus (strain ATCC 700700 / DSM 12829 / CIP 107037 / JCM 12360 / KCTC 9906 / NCIMB 13794 / A6)</name>
    <name type="common">Arthrobacter chlorophenolicus</name>
    <dbReference type="NCBI Taxonomy" id="452863"/>
    <lineage>
        <taxon>Bacteria</taxon>
        <taxon>Bacillati</taxon>
        <taxon>Actinomycetota</taxon>
        <taxon>Actinomycetes</taxon>
        <taxon>Micrococcales</taxon>
        <taxon>Micrococcaceae</taxon>
        <taxon>Pseudarthrobacter</taxon>
    </lineage>
</organism>
<accession>B8HHU3</accession>
<name>B8HHU3_PSECP</name>
<sequence>MTTLPHRQARGIPGGGQFAAVTHAEPDLSLAPQREDLPPQKPWTEKRIREAAAARYVAAQGLKKEMAAAASVLNVKKRAADQEFFDWDTDFAAGSLRGRLRRMYLKDRATLREMFSEDPEYRYNRGYTHKPLAPLRESAQLLISRALNGIAERTGGDSEWFIRL</sequence>
<keyword evidence="2" id="KW-1185">Reference proteome</keyword>
<dbReference type="EMBL" id="CP001342">
    <property type="protein sequence ID" value="ACL41990.1"/>
    <property type="molecule type" value="Genomic_DNA"/>
</dbReference>
<gene>
    <name evidence="1" type="ordered locus">Achl_4039</name>
</gene>
<keyword evidence="1" id="KW-0614">Plasmid</keyword>
<dbReference type="Proteomes" id="UP000002505">
    <property type="component" value="Plasmid pACHL01"/>
</dbReference>